<keyword evidence="3 6" id="KW-0460">Magnesium</keyword>
<dbReference type="EC" id="5.1.1.-" evidence="7"/>
<dbReference type="EMBL" id="SNZW01000013">
    <property type="protein sequence ID" value="TDS16722.1"/>
    <property type="molecule type" value="Genomic_DNA"/>
</dbReference>
<evidence type="ECO:0000256" key="2">
    <source>
        <dbReference type="ARBA" id="ARBA00022723"/>
    </source>
</evidence>
<accession>A0A4R7D8K1</accession>
<sequence>MRITNISFERLDLKLSDPYTIAYETIDRTSNFILKVETDGKIVGYGCAAPDPVVTNESPSDVTNAIKNIIIPYLLGKDPFTYALLLLELKELLGKRSSALAMVDLALFDIMSKKAEVPLYKFLGGFRNSIATSITIGIMSIEETLSYANEFVKQGFRILKIKGGSNLEEDIAKMRMIHENYPDIELRFDGNQGYSVKESVDFVKATAAIGIEIFEQPTKVEAEDRLGEVTDLVSIPVMADESLKTLTDAFRLAQNERVDMVNIKLQKVGGIWVGMHINSVAKSAKLDAMVGCIDECGLGIAAGLHFALSRPNIVYADLDGHLDIIDDPYHSIFKLEKGILYPTEKYGLGFSESNL</sequence>
<feature type="binding site" evidence="6">
    <location>
        <position position="215"/>
    </location>
    <ligand>
        <name>Mg(2+)</name>
        <dbReference type="ChEBI" id="CHEBI:18420"/>
    </ligand>
</feature>
<dbReference type="SUPFAM" id="SSF51604">
    <property type="entry name" value="Enolase C-terminal domain-like"/>
    <property type="match status" value="1"/>
</dbReference>
<keyword evidence="10" id="KW-1185">Reference proteome</keyword>
<reference evidence="9 10" key="1">
    <citation type="submission" date="2019-03" db="EMBL/GenBank/DDBJ databases">
        <title>Genomic Encyclopedia of Type Strains, Phase III (KMG-III): the genomes of soil and plant-associated and newly described type strains.</title>
        <authorList>
            <person name="Whitman W."/>
        </authorList>
    </citation>
    <scope>NUCLEOTIDE SEQUENCE [LARGE SCALE GENOMIC DNA]</scope>
    <source>
        <strain evidence="9 10">CECT 8455</strain>
    </source>
</reference>
<feature type="domain" description="Mandelate racemase/muconate lactonizing enzyme C-terminal" evidence="8">
    <location>
        <begin position="141"/>
        <end position="236"/>
    </location>
</feature>
<dbReference type="GO" id="GO:0016855">
    <property type="term" value="F:racemase and epimerase activity, acting on amino acids and derivatives"/>
    <property type="evidence" value="ECO:0007669"/>
    <property type="project" value="UniProtKB-UniRule"/>
</dbReference>
<feature type="active site" description="Proton acceptor; specific for (R)-substrate epimerization" evidence="5">
    <location>
        <position position="162"/>
    </location>
</feature>
<proteinExistence type="inferred from homology"/>
<gene>
    <name evidence="9" type="ORF">DFQ03_1205</name>
</gene>
<keyword evidence="2 6" id="KW-0479">Metal-binding</keyword>
<dbReference type="SFLD" id="SFLDG00180">
    <property type="entry name" value="muconate_cycloisomerase"/>
    <property type="match status" value="1"/>
</dbReference>
<dbReference type="Gene3D" id="3.30.390.10">
    <property type="entry name" value="Enolase-like, N-terminal domain"/>
    <property type="match status" value="1"/>
</dbReference>
<evidence type="ECO:0000256" key="7">
    <source>
        <dbReference type="RuleBase" id="RU366006"/>
    </source>
</evidence>
<dbReference type="OrthoDB" id="9775391at2"/>
<dbReference type="GO" id="GO:0006518">
    <property type="term" value="P:peptide metabolic process"/>
    <property type="evidence" value="ECO:0007669"/>
    <property type="project" value="UniProtKB-ARBA"/>
</dbReference>
<dbReference type="InterPro" id="IPR013342">
    <property type="entry name" value="Mandelate_racemase_C"/>
</dbReference>
<feature type="active site" description="Proton acceptor; specific for (S)-substrate epimerization" evidence="5">
    <location>
        <position position="264"/>
    </location>
</feature>
<comment type="similarity">
    <text evidence="1 7">Belongs to the mandelate racemase/muconate lactonizing enzyme family.</text>
</comment>
<dbReference type="InterPro" id="IPR034603">
    <property type="entry name" value="Dipeptide_epimerase"/>
</dbReference>
<organism evidence="9 10">
    <name type="scientific">Maribacter caenipelagi</name>
    <dbReference type="NCBI Taxonomy" id="1447781"/>
    <lineage>
        <taxon>Bacteria</taxon>
        <taxon>Pseudomonadati</taxon>
        <taxon>Bacteroidota</taxon>
        <taxon>Flavobacteriia</taxon>
        <taxon>Flavobacteriales</taxon>
        <taxon>Flavobacteriaceae</taxon>
        <taxon>Maribacter</taxon>
    </lineage>
</organism>
<dbReference type="RefSeq" id="WP_133672236.1">
    <property type="nucleotide sequence ID" value="NZ_SNZW01000013.1"/>
</dbReference>
<dbReference type="InterPro" id="IPR029065">
    <property type="entry name" value="Enolase_C-like"/>
</dbReference>
<dbReference type="SMART" id="SM00922">
    <property type="entry name" value="MR_MLE"/>
    <property type="match status" value="1"/>
</dbReference>
<name>A0A4R7D8K1_9FLAO</name>
<evidence type="ECO:0000313" key="10">
    <source>
        <dbReference type="Proteomes" id="UP000295274"/>
    </source>
</evidence>
<evidence type="ECO:0000256" key="3">
    <source>
        <dbReference type="ARBA" id="ARBA00022842"/>
    </source>
</evidence>
<comment type="caution">
    <text evidence="9">The sequence shown here is derived from an EMBL/GenBank/DDBJ whole genome shotgun (WGS) entry which is preliminary data.</text>
</comment>
<comment type="cofactor">
    <cofactor evidence="6 7">
        <name>Mg(2+)</name>
        <dbReference type="ChEBI" id="CHEBI:18420"/>
    </cofactor>
    <text evidence="6 7">Binds 1 Mg(2+) ion per subunit.</text>
</comment>
<evidence type="ECO:0000256" key="5">
    <source>
        <dbReference type="PIRSR" id="PIRSR634603-1"/>
    </source>
</evidence>
<protein>
    <recommendedName>
        <fullName evidence="7">Dipeptide epimerase</fullName>
        <ecNumber evidence="7">5.1.1.-</ecNumber>
    </recommendedName>
</protein>
<dbReference type="PANTHER" id="PTHR48073">
    <property type="entry name" value="O-SUCCINYLBENZOATE SYNTHASE-RELATED"/>
    <property type="match status" value="1"/>
</dbReference>
<dbReference type="InterPro" id="IPR029017">
    <property type="entry name" value="Enolase-like_N"/>
</dbReference>
<keyword evidence="4 7" id="KW-0413">Isomerase</keyword>
<dbReference type="AlphaFoldDB" id="A0A4R7D8K1"/>
<dbReference type="PANTHER" id="PTHR48073:SF2">
    <property type="entry name" value="O-SUCCINYLBENZOATE SYNTHASE"/>
    <property type="match status" value="1"/>
</dbReference>
<evidence type="ECO:0000256" key="4">
    <source>
        <dbReference type="ARBA" id="ARBA00023235"/>
    </source>
</evidence>
<feature type="binding site" evidence="6">
    <location>
        <position position="189"/>
    </location>
    <ligand>
        <name>Mg(2+)</name>
        <dbReference type="ChEBI" id="CHEBI:18420"/>
    </ligand>
</feature>
<dbReference type="Pfam" id="PF13378">
    <property type="entry name" value="MR_MLE_C"/>
    <property type="match status" value="1"/>
</dbReference>
<dbReference type="Pfam" id="PF02746">
    <property type="entry name" value="MR_MLE_N"/>
    <property type="match status" value="1"/>
</dbReference>
<dbReference type="InterPro" id="IPR036849">
    <property type="entry name" value="Enolase-like_C_sf"/>
</dbReference>
<evidence type="ECO:0000256" key="1">
    <source>
        <dbReference type="ARBA" id="ARBA00008031"/>
    </source>
</evidence>
<feature type="binding site" evidence="6">
    <location>
        <position position="240"/>
    </location>
    <ligand>
        <name>Mg(2+)</name>
        <dbReference type="ChEBI" id="CHEBI:18420"/>
    </ligand>
</feature>
<evidence type="ECO:0000259" key="8">
    <source>
        <dbReference type="SMART" id="SM00922"/>
    </source>
</evidence>
<dbReference type="GO" id="GO:0000287">
    <property type="term" value="F:magnesium ion binding"/>
    <property type="evidence" value="ECO:0007669"/>
    <property type="project" value="UniProtKB-ARBA"/>
</dbReference>
<dbReference type="SFLD" id="SFLDS00001">
    <property type="entry name" value="Enolase"/>
    <property type="match status" value="1"/>
</dbReference>
<dbReference type="SUPFAM" id="SSF54826">
    <property type="entry name" value="Enolase N-terminal domain-like"/>
    <property type="match status" value="1"/>
</dbReference>
<dbReference type="InterPro" id="IPR013341">
    <property type="entry name" value="Mandelate_racemase_N_dom"/>
</dbReference>
<dbReference type="Proteomes" id="UP000295274">
    <property type="component" value="Unassembled WGS sequence"/>
</dbReference>
<dbReference type="Gene3D" id="3.20.20.120">
    <property type="entry name" value="Enolase-like C-terminal domain"/>
    <property type="match status" value="1"/>
</dbReference>
<dbReference type="CDD" id="cd03319">
    <property type="entry name" value="L-Ala-DL-Glu_epimerase"/>
    <property type="match status" value="1"/>
</dbReference>
<evidence type="ECO:0000256" key="6">
    <source>
        <dbReference type="PIRSR" id="PIRSR634603-3"/>
    </source>
</evidence>
<evidence type="ECO:0000313" key="9">
    <source>
        <dbReference type="EMBL" id="TDS16722.1"/>
    </source>
</evidence>